<evidence type="ECO:0000313" key="1">
    <source>
        <dbReference type="EMBL" id="WAR13522.1"/>
    </source>
</evidence>
<dbReference type="InterPro" id="IPR036852">
    <property type="entry name" value="Peptidase_S8/S53_dom_sf"/>
</dbReference>
<protein>
    <submittedName>
        <fullName evidence="1">Uncharacterized protein</fullName>
    </submittedName>
</protein>
<keyword evidence="2" id="KW-1185">Reference proteome</keyword>
<reference evidence="1" key="1">
    <citation type="submission" date="2022-11" db="EMBL/GenBank/DDBJ databases">
        <title>Centuries of genome instability and evolution in soft-shell clam transmissible cancer (bioRxiv).</title>
        <authorList>
            <person name="Hart S.F.M."/>
            <person name="Yonemitsu M.A."/>
            <person name="Giersch R.M."/>
            <person name="Beal B.F."/>
            <person name="Arriagada G."/>
            <person name="Davis B.W."/>
            <person name="Ostrander E.A."/>
            <person name="Goff S.P."/>
            <person name="Metzger M.J."/>
        </authorList>
    </citation>
    <scope>NUCLEOTIDE SEQUENCE</scope>
    <source>
        <strain evidence="1">MELC-2E11</strain>
        <tissue evidence="1">Siphon/mantle</tissue>
    </source>
</reference>
<proteinExistence type="predicted"/>
<dbReference type="Proteomes" id="UP001164746">
    <property type="component" value="Chromosome 8"/>
</dbReference>
<dbReference type="Gene3D" id="3.40.50.200">
    <property type="entry name" value="Peptidase S8/S53 domain"/>
    <property type="match status" value="1"/>
</dbReference>
<dbReference type="SUPFAM" id="SSF52743">
    <property type="entry name" value="Subtilisin-like"/>
    <property type="match status" value="1"/>
</dbReference>
<organism evidence="1 2">
    <name type="scientific">Mya arenaria</name>
    <name type="common">Soft-shell clam</name>
    <dbReference type="NCBI Taxonomy" id="6604"/>
    <lineage>
        <taxon>Eukaryota</taxon>
        <taxon>Metazoa</taxon>
        <taxon>Spiralia</taxon>
        <taxon>Lophotrochozoa</taxon>
        <taxon>Mollusca</taxon>
        <taxon>Bivalvia</taxon>
        <taxon>Autobranchia</taxon>
        <taxon>Heteroconchia</taxon>
        <taxon>Euheterodonta</taxon>
        <taxon>Imparidentia</taxon>
        <taxon>Neoheterodontei</taxon>
        <taxon>Myida</taxon>
        <taxon>Myoidea</taxon>
        <taxon>Myidae</taxon>
        <taxon>Mya</taxon>
    </lineage>
</organism>
<dbReference type="EMBL" id="CP111019">
    <property type="protein sequence ID" value="WAR13522.1"/>
    <property type="molecule type" value="Genomic_DNA"/>
</dbReference>
<accession>A0ABY7EU83</accession>
<name>A0ABY7EU83_MYAAR</name>
<sequence length="130" mass="14857">MSPKEKPRIVPGIYVYEQKGLAGHELTKAEIDNLRRKFQPPSDEVTEFGMGIQQARSKGYTGETVTVGVLDAGACTDNLFLKDRINKKLSWNFIGNSPNVTPDWNPDYVETFPFSERMWRWGRSGLKTFR</sequence>
<evidence type="ECO:0000313" key="2">
    <source>
        <dbReference type="Proteomes" id="UP001164746"/>
    </source>
</evidence>
<gene>
    <name evidence="1" type="ORF">MAR_027702</name>
</gene>